<dbReference type="PANTHER" id="PTHR45138">
    <property type="entry name" value="REGULATORY COMPONENTS OF SENSORY TRANSDUCTION SYSTEM"/>
    <property type="match status" value="1"/>
</dbReference>
<dbReference type="CDD" id="cd01949">
    <property type="entry name" value="GGDEF"/>
    <property type="match status" value="1"/>
</dbReference>
<keyword evidence="5" id="KW-1185">Reference proteome</keyword>
<reference evidence="4 5" key="1">
    <citation type="submission" date="2017-04" db="EMBL/GenBank/DDBJ databases">
        <title>Genomic insights into metabolism of Thermodesulfobium acidiphilum.</title>
        <authorList>
            <person name="Toshchakov S.V."/>
            <person name="Frolov E.N."/>
            <person name="Kublanov I.V."/>
            <person name="Samarov N.I."/>
            <person name="Novikov A."/>
            <person name="Lebedinsky A.V."/>
            <person name="Bonch-Osmolovskaya E.A."/>
            <person name="Chernyh N.A."/>
        </authorList>
    </citation>
    <scope>NUCLEOTIDE SEQUENCE [LARGE SCALE GENOMIC DNA]</scope>
    <source>
        <strain evidence="4 5">3127-1</strain>
    </source>
</reference>
<dbReference type="KEGG" id="taci:TDSAC_0956"/>
<name>A0A2R4W0H7_THEAF</name>
<protein>
    <recommendedName>
        <fullName evidence="1">diguanylate cyclase</fullName>
        <ecNumber evidence="1">2.7.7.65</ecNumber>
    </recommendedName>
</protein>
<dbReference type="Proteomes" id="UP000244792">
    <property type="component" value="Chromosome"/>
</dbReference>
<dbReference type="PROSITE" id="PS50887">
    <property type="entry name" value="GGDEF"/>
    <property type="match status" value="1"/>
</dbReference>
<dbReference type="InterPro" id="IPR050469">
    <property type="entry name" value="Diguanylate_Cyclase"/>
</dbReference>
<dbReference type="AlphaFoldDB" id="A0A2R4W0H7"/>
<dbReference type="EMBL" id="CP020921">
    <property type="protein sequence ID" value="AWB10309.1"/>
    <property type="molecule type" value="Genomic_DNA"/>
</dbReference>
<dbReference type="InterPro" id="IPR043128">
    <property type="entry name" value="Rev_trsase/Diguanyl_cyclase"/>
</dbReference>
<dbReference type="InterPro" id="IPR000160">
    <property type="entry name" value="GGDEF_dom"/>
</dbReference>
<dbReference type="GO" id="GO:0052621">
    <property type="term" value="F:diguanylate cyclase activity"/>
    <property type="evidence" value="ECO:0007669"/>
    <property type="project" value="UniProtKB-EC"/>
</dbReference>
<dbReference type="EC" id="2.7.7.65" evidence="1"/>
<dbReference type="Gene3D" id="3.30.70.270">
    <property type="match status" value="1"/>
</dbReference>
<evidence type="ECO:0000313" key="5">
    <source>
        <dbReference type="Proteomes" id="UP000244792"/>
    </source>
</evidence>
<dbReference type="PANTHER" id="PTHR45138:SF9">
    <property type="entry name" value="DIGUANYLATE CYCLASE DGCM-RELATED"/>
    <property type="match status" value="1"/>
</dbReference>
<dbReference type="SMART" id="SM00267">
    <property type="entry name" value="GGDEF"/>
    <property type="match status" value="1"/>
</dbReference>
<feature type="domain" description="GGDEF" evidence="3">
    <location>
        <begin position="1"/>
        <end position="123"/>
    </location>
</feature>
<evidence type="ECO:0000259" key="3">
    <source>
        <dbReference type="PROSITE" id="PS50887"/>
    </source>
</evidence>
<sequence>MFDIDNFKHFNYTFEHTKGDEILKKVSEEVRSFLRKEDIFIRWDGDEFLIIVLDISDNTLLKIVQKIRDGISSIDFGIDEEVTISIGADIFNSNIDLDDLTSNIDRDLFNAKHNGKNTFSWCE</sequence>
<gene>
    <name evidence="4" type="ORF">TDSAC_0956</name>
</gene>
<proteinExistence type="predicted"/>
<dbReference type="NCBIfam" id="TIGR00254">
    <property type="entry name" value="GGDEF"/>
    <property type="match status" value="1"/>
</dbReference>
<organism evidence="4 5">
    <name type="scientific">Thermodesulfobium acidiphilum</name>
    <dbReference type="NCBI Taxonomy" id="1794699"/>
    <lineage>
        <taxon>Bacteria</taxon>
        <taxon>Pseudomonadati</taxon>
        <taxon>Thermodesulfobiota</taxon>
        <taxon>Thermodesulfobiia</taxon>
        <taxon>Thermodesulfobiales</taxon>
        <taxon>Thermodesulfobiaceae</taxon>
        <taxon>Thermodesulfobium</taxon>
    </lineage>
</organism>
<accession>A0A2R4W0H7</accession>
<dbReference type="Pfam" id="PF00990">
    <property type="entry name" value="GGDEF"/>
    <property type="match status" value="1"/>
</dbReference>
<evidence type="ECO:0000313" key="4">
    <source>
        <dbReference type="EMBL" id="AWB10309.1"/>
    </source>
</evidence>
<evidence type="ECO:0000256" key="1">
    <source>
        <dbReference type="ARBA" id="ARBA00012528"/>
    </source>
</evidence>
<evidence type="ECO:0000256" key="2">
    <source>
        <dbReference type="ARBA" id="ARBA00034247"/>
    </source>
</evidence>
<comment type="catalytic activity">
    <reaction evidence="2">
        <text>2 GTP = 3',3'-c-di-GMP + 2 diphosphate</text>
        <dbReference type="Rhea" id="RHEA:24898"/>
        <dbReference type="ChEBI" id="CHEBI:33019"/>
        <dbReference type="ChEBI" id="CHEBI:37565"/>
        <dbReference type="ChEBI" id="CHEBI:58805"/>
        <dbReference type="EC" id="2.7.7.65"/>
    </reaction>
</comment>
<dbReference type="InterPro" id="IPR029787">
    <property type="entry name" value="Nucleotide_cyclase"/>
</dbReference>
<dbReference type="SUPFAM" id="SSF55073">
    <property type="entry name" value="Nucleotide cyclase"/>
    <property type="match status" value="1"/>
</dbReference>